<accession>A0A5B8SNR1</accession>
<dbReference type="Gene3D" id="3.30.1400.10">
    <property type="entry name" value="ZipA, C-terminal FtsZ-binding domain"/>
    <property type="match status" value="1"/>
</dbReference>
<evidence type="ECO:0000256" key="4">
    <source>
        <dbReference type="ARBA" id="ARBA00022692"/>
    </source>
</evidence>
<proteinExistence type="inferred from homology"/>
<dbReference type="EMBL" id="CP042382">
    <property type="protein sequence ID" value="QEA37921.1"/>
    <property type="molecule type" value="Genomic_DNA"/>
</dbReference>
<evidence type="ECO:0000256" key="10">
    <source>
        <dbReference type="SAM" id="MobiDB-lite"/>
    </source>
</evidence>
<comment type="similarity">
    <text evidence="8 9">Belongs to the ZipA family.</text>
</comment>
<dbReference type="AlphaFoldDB" id="A0A5B8SNR1"/>
<evidence type="ECO:0000256" key="1">
    <source>
        <dbReference type="ARBA" id="ARBA00022475"/>
    </source>
</evidence>
<keyword evidence="6 8" id="KW-0472">Membrane</keyword>
<name>A0A5B8SNR1_9GAMM</name>
<comment type="subcellular location">
    <subcellularLocation>
        <location evidence="8">Cell inner membrane</location>
        <topology evidence="8">Single-pass type I membrane protein</topology>
    </subcellularLocation>
    <text evidence="8">Localizes to the Z ring in an FtsZ-dependent manner.</text>
</comment>
<protein>
    <recommendedName>
        <fullName evidence="8 9">Cell division protein ZipA</fullName>
    </recommendedName>
</protein>
<dbReference type="GO" id="GO:0000917">
    <property type="term" value="P:division septum assembly"/>
    <property type="evidence" value="ECO:0007669"/>
    <property type="project" value="TreeGrafter"/>
</dbReference>
<keyword evidence="7 8" id="KW-0131">Cell cycle</keyword>
<dbReference type="SUPFAM" id="SSF64383">
    <property type="entry name" value="Cell-division protein ZipA, C-terminal domain"/>
    <property type="match status" value="1"/>
</dbReference>
<sequence>MELREWLIILGLALVTLIVIDGIRRLKRQRSVPRLDQDASEGAKSPRKRTSVPVDEIDGEHDPEEAARNAQIDWELPNGGARVVKPAAQSTSPPKVNQERQEPSSVYSDWQRSESNRPASTSSSSTIRDTAAERRRALEEERAREEARASEAAPEKRQEPTLKPFPTPDQPPEEAVDATSQPPTQPMPPRENSLPGELAPQVGEGADRSGVTASDDEAASLARLGGLAADPEDRENRDHEDDERYRVMDFDGMSDSFRSHSSRMGQSVQRFGSSLQKNLSQRKQQRRQEKEQREKEKAERKAQEASRRQQERQASERSASERSVSERQASGHARRDEAPRQPAPETSRHADVAAHPSVEKALRNHVDAGHVQDTLSNAEEVVVISVLARDPQGFSGTALLELMLACGLRYSRDMGIFNRFETEDPDSELQFSVVNVVKPGTFPLDTMDEFVTPGVTLLLPLPGAADSAGAFEAMFETAMVIVRHLGGELKDEQRSVMTAQTVEFARQRVKEFERRHRLHRYQAN</sequence>
<keyword evidence="3 8" id="KW-0132">Cell division</keyword>
<feature type="region of interest" description="Disordered" evidence="10">
    <location>
        <begin position="29"/>
        <end position="354"/>
    </location>
</feature>
<dbReference type="HAMAP" id="MF_00509">
    <property type="entry name" value="ZipA"/>
    <property type="match status" value="1"/>
</dbReference>
<dbReference type="RefSeq" id="WP_147182993.1">
    <property type="nucleotide sequence ID" value="NZ_CP042382.1"/>
</dbReference>
<gene>
    <name evidence="8 12" type="primary">zipA</name>
    <name evidence="12" type="ORF">FGL86_01760</name>
</gene>
<keyword evidence="4 8" id="KW-0812">Transmembrane</keyword>
<feature type="compositionally biased region" description="Basic and acidic residues" evidence="10">
    <location>
        <begin position="286"/>
        <end position="325"/>
    </location>
</feature>
<evidence type="ECO:0000313" key="13">
    <source>
        <dbReference type="Proteomes" id="UP000321272"/>
    </source>
</evidence>
<dbReference type="InterPro" id="IPR007449">
    <property type="entry name" value="ZipA_FtsZ-bd_C"/>
</dbReference>
<organism evidence="12 13">
    <name type="scientific">Pistricoccus aurantiacus</name>
    <dbReference type="NCBI Taxonomy" id="1883414"/>
    <lineage>
        <taxon>Bacteria</taxon>
        <taxon>Pseudomonadati</taxon>
        <taxon>Pseudomonadota</taxon>
        <taxon>Gammaproteobacteria</taxon>
        <taxon>Oceanospirillales</taxon>
        <taxon>Halomonadaceae</taxon>
        <taxon>Pistricoccus</taxon>
    </lineage>
</organism>
<evidence type="ECO:0000256" key="2">
    <source>
        <dbReference type="ARBA" id="ARBA00022519"/>
    </source>
</evidence>
<evidence type="ECO:0000256" key="8">
    <source>
        <dbReference type="HAMAP-Rule" id="MF_00509"/>
    </source>
</evidence>
<feature type="compositionally biased region" description="Basic and acidic residues" evidence="10">
    <location>
        <begin position="130"/>
        <end position="160"/>
    </location>
</feature>
<dbReference type="InterPro" id="IPR011919">
    <property type="entry name" value="Cell_div_ZipA"/>
</dbReference>
<dbReference type="GO" id="GO:0043093">
    <property type="term" value="P:FtsZ-dependent cytokinesis"/>
    <property type="evidence" value="ECO:0007669"/>
    <property type="project" value="UniProtKB-UniRule"/>
</dbReference>
<evidence type="ECO:0000259" key="11">
    <source>
        <dbReference type="SMART" id="SM00771"/>
    </source>
</evidence>
<dbReference type="Proteomes" id="UP000321272">
    <property type="component" value="Chromosome"/>
</dbReference>
<dbReference type="PANTHER" id="PTHR38685:SF1">
    <property type="entry name" value="CELL DIVISION PROTEIN ZIPA"/>
    <property type="match status" value="1"/>
</dbReference>
<feature type="domain" description="ZipA C-terminal FtsZ-binding" evidence="11">
    <location>
        <begin position="378"/>
        <end position="509"/>
    </location>
</feature>
<keyword evidence="13" id="KW-1185">Reference proteome</keyword>
<dbReference type="KEGG" id="paur:FGL86_01760"/>
<evidence type="ECO:0000256" key="5">
    <source>
        <dbReference type="ARBA" id="ARBA00022989"/>
    </source>
</evidence>
<evidence type="ECO:0000256" key="3">
    <source>
        <dbReference type="ARBA" id="ARBA00022618"/>
    </source>
</evidence>
<evidence type="ECO:0000256" key="9">
    <source>
        <dbReference type="RuleBase" id="RU003612"/>
    </source>
</evidence>
<feature type="compositionally biased region" description="Low complexity" evidence="10">
    <location>
        <begin position="219"/>
        <end position="229"/>
    </location>
</feature>
<comment type="subunit">
    <text evidence="8">Interacts with FtsZ via their C-terminal domains.</text>
</comment>
<dbReference type="NCBIfam" id="TIGR02205">
    <property type="entry name" value="septum_zipA"/>
    <property type="match status" value="1"/>
</dbReference>
<reference evidence="12 13" key="1">
    <citation type="submission" date="2019-06" db="EMBL/GenBank/DDBJ databases">
        <title>Genome analyses of bacteria isolated from kimchi.</title>
        <authorList>
            <person name="Lee S."/>
            <person name="Ahn S."/>
            <person name="Roh S."/>
        </authorList>
    </citation>
    <scope>NUCLEOTIDE SEQUENCE [LARGE SCALE GENOMIC DNA]</scope>
    <source>
        <strain evidence="12 13">CBA4606</strain>
    </source>
</reference>
<keyword evidence="1 8" id="KW-1003">Cell membrane</keyword>
<dbReference type="Pfam" id="PF04354">
    <property type="entry name" value="ZipA_C"/>
    <property type="match status" value="1"/>
</dbReference>
<dbReference type="GO" id="GO:0005886">
    <property type="term" value="C:plasma membrane"/>
    <property type="evidence" value="ECO:0007669"/>
    <property type="project" value="UniProtKB-SubCell"/>
</dbReference>
<keyword evidence="2 8" id="KW-0997">Cell inner membrane</keyword>
<dbReference type="PANTHER" id="PTHR38685">
    <property type="entry name" value="CELL DIVISION PROTEIN ZIPA"/>
    <property type="match status" value="1"/>
</dbReference>
<keyword evidence="5 8" id="KW-1133">Transmembrane helix</keyword>
<feature type="compositionally biased region" description="Basic and acidic residues" evidence="10">
    <location>
        <begin position="234"/>
        <end position="249"/>
    </location>
</feature>
<dbReference type="SMART" id="SM00771">
    <property type="entry name" value="ZipA_C"/>
    <property type="match status" value="1"/>
</dbReference>
<comment type="function">
    <text evidence="8 9">Essential cell division protein that stabilizes the FtsZ protofilaments by cross-linking them and that serves as a cytoplasmic membrane anchor for the Z ring. Also required for the recruitment to the septal ring of downstream cell division proteins.</text>
</comment>
<feature type="compositionally biased region" description="Polar residues" evidence="10">
    <location>
        <begin position="262"/>
        <end position="279"/>
    </location>
</feature>
<evidence type="ECO:0000256" key="7">
    <source>
        <dbReference type="ARBA" id="ARBA00023306"/>
    </source>
</evidence>
<feature type="compositionally biased region" description="Low complexity" evidence="10">
    <location>
        <begin position="116"/>
        <end position="129"/>
    </location>
</feature>
<dbReference type="GO" id="GO:0032153">
    <property type="term" value="C:cell division site"/>
    <property type="evidence" value="ECO:0007669"/>
    <property type="project" value="UniProtKB-UniRule"/>
</dbReference>
<evidence type="ECO:0000256" key="6">
    <source>
        <dbReference type="ARBA" id="ARBA00023136"/>
    </source>
</evidence>
<evidence type="ECO:0000313" key="12">
    <source>
        <dbReference type="EMBL" id="QEA37921.1"/>
    </source>
</evidence>
<dbReference type="InterPro" id="IPR036765">
    <property type="entry name" value="ZipA_FtsZ-bd_C_sf"/>
</dbReference>
<dbReference type="OrthoDB" id="7054914at2"/>
<feature type="transmembrane region" description="Helical" evidence="8">
    <location>
        <begin position="6"/>
        <end position="24"/>
    </location>
</feature>